<dbReference type="Proteomes" id="UP001497744">
    <property type="component" value="Unassembled WGS sequence"/>
</dbReference>
<keyword evidence="1" id="KW-0812">Transmembrane</keyword>
<dbReference type="GeneID" id="94192901"/>
<accession>A0AAV4LNF6</accession>
<keyword evidence="3" id="KW-1185">Reference proteome</keyword>
<feature type="transmembrane region" description="Helical" evidence="1">
    <location>
        <begin position="165"/>
        <end position="185"/>
    </location>
</feature>
<keyword evidence="1" id="KW-0472">Membrane</keyword>
<reference evidence="2 3" key="1">
    <citation type="submission" date="2021-06" db="EMBL/GenBank/DDBJ databases">
        <title>Genome sequence of Babesia caballi.</title>
        <authorList>
            <person name="Yamagishi J."/>
            <person name="Kidaka T."/>
            <person name="Ochi A."/>
        </authorList>
    </citation>
    <scope>NUCLEOTIDE SEQUENCE [LARGE SCALE GENOMIC DNA]</scope>
    <source>
        <strain evidence="2">USDA-D6B2</strain>
    </source>
</reference>
<comment type="caution">
    <text evidence="2">The sequence shown here is derived from an EMBL/GenBank/DDBJ whole genome shotgun (WGS) entry which is preliminary data.</text>
</comment>
<sequence>MTSDQKKLTQPPTYLKEAIDWVLQIKDHAQELAAALDALLKNDGSEVAMKVLYKYRLVSESVIKGLEDANKKQDPPTKPFYFAHTALNNLSKGMIPFHSQSAAHVSRETAEQWVEMVQETAVETLISDLAKGFESFRSGIVQGSNNSAYSNLDRNTHTPSAKTDCAAILLGIMPVVYIGITYLYWQCAGTGGWHNQKLSEENDLRKFMVALGYQSNQLANKNGSTIVSSVMNNMFSSELKTAYGSSKTHYFNFLSELQKKVLDSTPSQTKTDCPLTSLYALSYYYITNFLYIVETTSPATPSFAGYSGLGALAGGAYGFNFGGLGTFMGALLA</sequence>
<keyword evidence="1" id="KW-1133">Transmembrane helix</keyword>
<proteinExistence type="predicted"/>
<dbReference type="InterPro" id="IPR024751">
    <property type="entry name" value="VESA1"/>
</dbReference>
<evidence type="ECO:0000256" key="1">
    <source>
        <dbReference type="SAM" id="Phobius"/>
    </source>
</evidence>
<dbReference type="EMBL" id="BPLF01000001">
    <property type="protein sequence ID" value="GIX61418.1"/>
    <property type="molecule type" value="Genomic_DNA"/>
</dbReference>
<gene>
    <name evidence="2" type="ORF">BcabD6B2_08530</name>
</gene>
<dbReference type="Pfam" id="PF12785">
    <property type="entry name" value="VESA1_N"/>
    <property type="match status" value="1"/>
</dbReference>
<evidence type="ECO:0000313" key="2">
    <source>
        <dbReference type="EMBL" id="GIX61418.1"/>
    </source>
</evidence>
<protein>
    <submittedName>
        <fullName evidence="2">Variant erythrocyte surface antigen-1 family protein</fullName>
    </submittedName>
</protein>
<name>A0AAV4LNF6_BABCB</name>
<dbReference type="AlphaFoldDB" id="A0AAV4LNF6"/>
<dbReference type="RefSeq" id="XP_067713489.1">
    <property type="nucleotide sequence ID" value="XM_067857388.1"/>
</dbReference>
<evidence type="ECO:0000313" key="3">
    <source>
        <dbReference type="Proteomes" id="UP001497744"/>
    </source>
</evidence>
<organism evidence="2 3">
    <name type="scientific">Babesia caballi</name>
    <dbReference type="NCBI Taxonomy" id="5871"/>
    <lineage>
        <taxon>Eukaryota</taxon>
        <taxon>Sar</taxon>
        <taxon>Alveolata</taxon>
        <taxon>Apicomplexa</taxon>
        <taxon>Aconoidasida</taxon>
        <taxon>Piroplasmida</taxon>
        <taxon>Babesiidae</taxon>
        <taxon>Babesia</taxon>
    </lineage>
</organism>